<accession>B7AUW4</accession>
<proteinExistence type="predicted"/>
<sequence>MSKRSKKAYATTIIHGEDGPTAVFVAGNCEGRREKLSVRQSIKHGINSVKNVCWKIRRSIAERIIMRKRPAPHTMGELQQYIVKKYVGRYSFTEVDKNSGEAAEEYRDMRASFIIQYAPELLSSAGSGDCVPQLKSTSQEDILEYIRLNKERMVRAASVPLEKFDIDYHKYVYNDMYKTDKTDANNCSLGRNKRSLGSMDIIIEKKYGYIGGGASGSKKFIKKYNRILRDIHMYYGVTTEDIETKSQRYRELVNSML</sequence>
<evidence type="ECO:0000313" key="2">
    <source>
        <dbReference type="Proteomes" id="UP000003136"/>
    </source>
</evidence>
<dbReference type="EMBL" id="ABVQ01000037">
    <property type="protein sequence ID" value="EEC56005.1"/>
    <property type="molecule type" value="Genomic_DNA"/>
</dbReference>
<comment type="caution">
    <text evidence="1">The sequence shown here is derived from an EMBL/GenBank/DDBJ whole genome shotgun (WGS) entry which is preliminary data.</text>
</comment>
<dbReference type="STRING" id="483218.BACPEC_02512"/>
<protein>
    <submittedName>
        <fullName evidence="1">Uncharacterized protein</fullName>
    </submittedName>
</protein>
<reference evidence="1 2" key="2">
    <citation type="submission" date="2008-11" db="EMBL/GenBank/DDBJ databases">
        <authorList>
            <person name="Fulton L."/>
            <person name="Clifton S."/>
            <person name="Fulton B."/>
            <person name="Xu J."/>
            <person name="Minx P."/>
            <person name="Pepin K.H."/>
            <person name="Johnson M."/>
            <person name="Bhonagiri V."/>
            <person name="Nash W.E."/>
            <person name="Mardis E.R."/>
            <person name="Wilson R.K."/>
        </authorList>
    </citation>
    <scope>NUCLEOTIDE SEQUENCE [LARGE SCALE GENOMIC DNA]</scope>
    <source>
        <strain evidence="1 2">ATCC 43243</strain>
    </source>
</reference>
<dbReference type="AlphaFoldDB" id="B7AUW4"/>
<reference evidence="1 2" key="1">
    <citation type="submission" date="2008-11" db="EMBL/GenBank/DDBJ databases">
        <title>Draft genome sequence of Bacteroides pectinophilus (ATCC 43243).</title>
        <authorList>
            <person name="Sudarsanam P."/>
            <person name="Ley R."/>
            <person name="Guruge J."/>
            <person name="Turnbaugh P.J."/>
            <person name="Mahowald M."/>
            <person name="Liep D."/>
            <person name="Gordon J."/>
        </authorList>
    </citation>
    <scope>NUCLEOTIDE SEQUENCE [LARGE SCALE GENOMIC DNA]</scope>
    <source>
        <strain evidence="1 2">ATCC 43243</strain>
    </source>
</reference>
<evidence type="ECO:0000313" key="1">
    <source>
        <dbReference type="EMBL" id="EEC56005.1"/>
    </source>
</evidence>
<organism evidence="1 2">
    <name type="scientific">[Bacteroides] pectinophilus ATCC 43243</name>
    <dbReference type="NCBI Taxonomy" id="483218"/>
    <lineage>
        <taxon>Bacteria</taxon>
        <taxon>Bacillati</taxon>
        <taxon>Bacillota</taxon>
        <taxon>Clostridia</taxon>
        <taxon>Eubacteriales</taxon>
    </lineage>
</organism>
<gene>
    <name evidence="1" type="ORF">BACPEC_02512</name>
</gene>
<dbReference type="HOGENOM" id="CLU_109279_0_0_9"/>
<keyword evidence="2" id="KW-1185">Reference proteome</keyword>
<name>B7AUW4_9FIRM</name>
<dbReference type="Proteomes" id="UP000003136">
    <property type="component" value="Unassembled WGS sequence"/>
</dbReference>